<name>A0A485CGM7_RAOPL</name>
<evidence type="ECO:0000313" key="2">
    <source>
        <dbReference type="Proteomes" id="UP000345637"/>
    </source>
</evidence>
<proteinExistence type="predicted"/>
<organism evidence="1 2">
    <name type="scientific">Raoultella planticola</name>
    <name type="common">Klebsiella planticola</name>
    <dbReference type="NCBI Taxonomy" id="575"/>
    <lineage>
        <taxon>Bacteria</taxon>
        <taxon>Pseudomonadati</taxon>
        <taxon>Pseudomonadota</taxon>
        <taxon>Gammaproteobacteria</taxon>
        <taxon>Enterobacterales</taxon>
        <taxon>Enterobacteriaceae</taxon>
        <taxon>Klebsiella/Raoultella group</taxon>
        <taxon>Raoultella</taxon>
    </lineage>
</organism>
<reference evidence="1 2" key="1">
    <citation type="submission" date="2019-03" db="EMBL/GenBank/DDBJ databases">
        <authorList>
            <consortium name="Pathogen Informatics"/>
        </authorList>
    </citation>
    <scope>NUCLEOTIDE SEQUENCE [LARGE SCALE GENOMIC DNA]</scope>
    <source>
        <strain evidence="1 2">NCTC12998</strain>
    </source>
</reference>
<sequence length="163" mass="18543">MLLKRLLSSGNITTDHHPDIIIDTFRTSHHEIDPMLCDTVCQLAQKEHFWLHLHPGHIQRMLEIIGPINELYIDIDGLKDICLLIAKIVDTYSSFTASHSIMVGEISCLLATYMHLPEEGVVKKSRLPAICTILVKLISRWISWKSKANSRLMNCVRCESIAI</sequence>
<dbReference type="AlphaFoldDB" id="A0A485CGM7"/>
<dbReference type="EMBL" id="CAADJE010000027">
    <property type="protein sequence ID" value="VFS83674.1"/>
    <property type="molecule type" value="Genomic_DNA"/>
</dbReference>
<accession>A0A485CGM7</accession>
<gene>
    <name evidence="1" type="ORF">NCTC12998_05787</name>
</gene>
<protein>
    <submittedName>
        <fullName evidence="1">Uncharacterized protein</fullName>
    </submittedName>
</protein>
<dbReference type="Proteomes" id="UP000345637">
    <property type="component" value="Unassembled WGS sequence"/>
</dbReference>
<evidence type="ECO:0000313" key="1">
    <source>
        <dbReference type="EMBL" id="VFS83674.1"/>
    </source>
</evidence>